<accession>A0A1Y1I5U4</accession>
<dbReference type="EMBL" id="DF237232">
    <property type="protein sequence ID" value="GAQ86334.1"/>
    <property type="molecule type" value="Genomic_DNA"/>
</dbReference>
<feature type="region of interest" description="Disordered" evidence="2">
    <location>
        <begin position="39"/>
        <end position="71"/>
    </location>
</feature>
<feature type="region of interest" description="Disordered" evidence="2">
    <location>
        <begin position="94"/>
        <end position="151"/>
    </location>
</feature>
<evidence type="ECO:0000313" key="3">
    <source>
        <dbReference type="EMBL" id="GAQ86334.1"/>
    </source>
</evidence>
<feature type="compositionally biased region" description="Basic and acidic residues" evidence="2">
    <location>
        <begin position="607"/>
        <end position="619"/>
    </location>
</feature>
<feature type="compositionally biased region" description="Polar residues" evidence="2">
    <location>
        <begin position="505"/>
        <end position="514"/>
    </location>
</feature>
<feature type="coiled-coil region" evidence="1">
    <location>
        <begin position="213"/>
        <end position="298"/>
    </location>
</feature>
<keyword evidence="1" id="KW-0175">Coiled coil</keyword>
<reference evidence="3 4" key="1">
    <citation type="journal article" date="2014" name="Nat. Commun.">
        <title>Klebsormidium flaccidum genome reveals primary factors for plant terrestrial adaptation.</title>
        <authorList>
            <person name="Hori K."/>
            <person name="Maruyama F."/>
            <person name="Fujisawa T."/>
            <person name="Togashi T."/>
            <person name="Yamamoto N."/>
            <person name="Seo M."/>
            <person name="Sato S."/>
            <person name="Yamada T."/>
            <person name="Mori H."/>
            <person name="Tajima N."/>
            <person name="Moriyama T."/>
            <person name="Ikeuchi M."/>
            <person name="Watanabe M."/>
            <person name="Wada H."/>
            <person name="Kobayashi K."/>
            <person name="Saito M."/>
            <person name="Masuda T."/>
            <person name="Sasaki-Sekimoto Y."/>
            <person name="Mashiguchi K."/>
            <person name="Awai K."/>
            <person name="Shimojima M."/>
            <person name="Masuda S."/>
            <person name="Iwai M."/>
            <person name="Nobusawa T."/>
            <person name="Narise T."/>
            <person name="Kondo S."/>
            <person name="Saito H."/>
            <person name="Sato R."/>
            <person name="Murakawa M."/>
            <person name="Ihara Y."/>
            <person name="Oshima-Yamada Y."/>
            <person name="Ohtaka K."/>
            <person name="Satoh M."/>
            <person name="Sonobe K."/>
            <person name="Ishii M."/>
            <person name="Ohtani R."/>
            <person name="Kanamori-Sato M."/>
            <person name="Honoki R."/>
            <person name="Miyazaki D."/>
            <person name="Mochizuki H."/>
            <person name="Umetsu J."/>
            <person name="Higashi K."/>
            <person name="Shibata D."/>
            <person name="Kamiya Y."/>
            <person name="Sato N."/>
            <person name="Nakamura Y."/>
            <person name="Tabata S."/>
            <person name="Ida S."/>
            <person name="Kurokawa K."/>
            <person name="Ohta H."/>
        </authorList>
    </citation>
    <scope>NUCLEOTIDE SEQUENCE [LARGE SCALE GENOMIC DNA]</scope>
    <source>
        <strain evidence="3 4">NIES-2285</strain>
    </source>
</reference>
<proteinExistence type="predicted"/>
<feature type="region of interest" description="Disordered" evidence="2">
    <location>
        <begin position="1"/>
        <end position="20"/>
    </location>
</feature>
<feature type="compositionally biased region" description="Low complexity" evidence="2">
    <location>
        <begin position="592"/>
        <end position="606"/>
    </location>
</feature>
<feature type="compositionally biased region" description="Basic and acidic residues" evidence="2">
    <location>
        <begin position="490"/>
        <end position="501"/>
    </location>
</feature>
<gene>
    <name evidence="3" type="ORF">KFL_002830110</name>
</gene>
<evidence type="ECO:0000313" key="4">
    <source>
        <dbReference type="Proteomes" id="UP000054558"/>
    </source>
</evidence>
<dbReference type="Proteomes" id="UP000054558">
    <property type="component" value="Unassembled WGS sequence"/>
</dbReference>
<sequence length="654" mass="71377">MARDDYNRWGTGGDQLAPLPSTTFAEALGRISRQWVPHDLPSAQDIVGKNEAPGPDGRGPQLGRASCGTQTVGDAGVAGLRLLGTTTRRGFQEGLPAWQEEDSPPSYAGWSPATERPIRDSLGRENERGESGGLSKEGSRRASLGEVAGEKGERQREWYQRMLLALKLKQAKRIEDMEARFEEELRRRTDMHETALQQMAAQAAVASSSAQACAAAQAAVRDLEGQLRDAQVVVTELQGRLAKQQEELELRREYDLYKQRSAHEKELAAVAEKQRAQLEQLQAEMRQAVAAREEAHEGQQALRLQHEAEMRHLQTEHAAQFASAHAQMLAAQQAVAARGEAEAAATALAVAQARSEYESKLAAALRSLQDSHAERCDLLEQHWQQASQRQSHEYELVINELRAALATCDPAGEPVPVLRTTGLREAPESPRRNVAPQPGPGTRLGPRRPGNAPSGERPGPLARTQSSPPRLPPPARVASRVVTPQPASEPRGRAKSPERGPGRAQQRTRPSPNMSPREGSSPAPMQQGRPSTPPERIPYQELMSSLHELDQRMARSPPRHRVGLDQEALGSGSGAQRGWQPPGYVSPPPARPLARSAAAKRAPARSYLDRLLRQLREEQTAAQRGGSHDQELLSSGTKSLPPEHWNRTKGGGIG</sequence>
<protein>
    <submittedName>
        <fullName evidence="3">Uncharacterized protein</fullName>
    </submittedName>
</protein>
<dbReference type="AlphaFoldDB" id="A0A1Y1I5U4"/>
<feature type="compositionally biased region" description="Low complexity" evidence="2">
    <location>
        <begin position="440"/>
        <end position="450"/>
    </location>
</feature>
<feature type="region of interest" description="Disordered" evidence="2">
    <location>
        <begin position="411"/>
        <end position="654"/>
    </location>
</feature>
<dbReference type="OMA" id="CEPALEY"/>
<feature type="compositionally biased region" description="Basic and acidic residues" evidence="2">
    <location>
        <begin position="116"/>
        <end position="130"/>
    </location>
</feature>
<evidence type="ECO:0000256" key="2">
    <source>
        <dbReference type="SAM" id="MobiDB-lite"/>
    </source>
</evidence>
<name>A0A1Y1I5U4_KLENI</name>
<organism evidence="3 4">
    <name type="scientific">Klebsormidium nitens</name>
    <name type="common">Green alga</name>
    <name type="synonym">Ulothrix nitens</name>
    <dbReference type="NCBI Taxonomy" id="105231"/>
    <lineage>
        <taxon>Eukaryota</taxon>
        <taxon>Viridiplantae</taxon>
        <taxon>Streptophyta</taxon>
        <taxon>Klebsormidiophyceae</taxon>
        <taxon>Klebsormidiales</taxon>
        <taxon>Klebsormidiaceae</taxon>
        <taxon>Klebsormidium</taxon>
    </lineage>
</organism>
<evidence type="ECO:0000256" key="1">
    <source>
        <dbReference type="SAM" id="Coils"/>
    </source>
</evidence>
<keyword evidence="4" id="KW-1185">Reference proteome</keyword>